<reference evidence="1 2" key="1">
    <citation type="submission" date="2024-04" db="EMBL/GenBank/DDBJ databases">
        <authorList>
            <person name="Fracassetti M."/>
        </authorList>
    </citation>
    <scope>NUCLEOTIDE SEQUENCE [LARGE SCALE GENOMIC DNA]</scope>
</reference>
<evidence type="ECO:0000313" key="1">
    <source>
        <dbReference type="EMBL" id="CAL1382121.1"/>
    </source>
</evidence>
<dbReference type="AlphaFoldDB" id="A0AAV2E892"/>
<evidence type="ECO:0000313" key="2">
    <source>
        <dbReference type="Proteomes" id="UP001497516"/>
    </source>
</evidence>
<accession>A0AAV2E892</accession>
<sequence length="86" mass="9753">MNTLTDEMTIHLDVLSASMEDRIDSNLECCLVITVNGRRTMMRDIQIKKKPAEPDNFTDSIGHSPILYFSGKMSHGRLFLRAPRDG</sequence>
<gene>
    <name evidence="1" type="ORF">LTRI10_LOCUS23462</name>
</gene>
<protein>
    <submittedName>
        <fullName evidence="1">Uncharacterized protein</fullName>
    </submittedName>
</protein>
<organism evidence="1 2">
    <name type="scientific">Linum trigynum</name>
    <dbReference type="NCBI Taxonomy" id="586398"/>
    <lineage>
        <taxon>Eukaryota</taxon>
        <taxon>Viridiplantae</taxon>
        <taxon>Streptophyta</taxon>
        <taxon>Embryophyta</taxon>
        <taxon>Tracheophyta</taxon>
        <taxon>Spermatophyta</taxon>
        <taxon>Magnoliopsida</taxon>
        <taxon>eudicotyledons</taxon>
        <taxon>Gunneridae</taxon>
        <taxon>Pentapetalae</taxon>
        <taxon>rosids</taxon>
        <taxon>fabids</taxon>
        <taxon>Malpighiales</taxon>
        <taxon>Linaceae</taxon>
        <taxon>Linum</taxon>
    </lineage>
</organism>
<keyword evidence="2" id="KW-1185">Reference proteome</keyword>
<dbReference type="Proteomes" id="UP001497516">
    <property type="component" value="Chromosome 4"/>
</dbReference>
<proteinExistence type="predicted"/>
<dbReference type="EMBL" id="OZ034817">
    <property type="protein sequence ID" value="CAL1382121.1"/>
    <property type="molecule type" value="Genomic_DNA"/>
</dbReference>
<name>A0AAV2E892_9ROSI</name>